<feature type="region of interest" description="Disordered" evidence="1">
    <location>
        <begin position="90"/>
        <end position="150"/>
    </location>
</feature>
<sequence>MQLTNAENTIEETRIIVSDRKRALCETQAAKTEEFASAMRTLKAGRAPLREARRTLRLMAEEWRHTCQTVDDACELMMGRDSRRPSYRLLVRDDDGDDGRRECEDDDGDCKEGEVVEEGEEANESDDSGRQHHRRHHRHRRRRRRGRPRRLSPTAIVTELYEYFEPMDRRLDDVLQRVFWIQNEYVGGDSGPRQQLEVPVGDSMSTTSEQEDEFLVHDLDGTVNRHSKIIAALDPTTVTPNNELTPDGGQVSSLCPKCLEKRYEEENQWVLKYIDKFQYGSDTPPNTSRICKSKNVSFKAIDDEEFRKYFHRTLDCPLYTAEKFHTK</sequence>
<evidence type="ECO:0000313" key="2">
    <source>
        <dbReference type="EMBL" id="CAI6354642.1"/>
    </source>
</evidence>
<protein>
    <submittedName>
        <fullName evidence="2">Uncharacterized protein</fullName>
    </submittedName>
</protein>
<evidence type="ECO:0000256" key="1">
    <source>
        <dbReference type="SAM" id="MobiDB-lite"/>
    </source>
</evidence>
<name>A0AAV0WG62_9HEMI</name>
<accession>A0AAV0WG62</accession>
<organism evidence="2 3">
    <name type="scientific">Macrosiphum euphorbiae</name>
    <name type="common">potato aphid</name>
    <dbReference type="NCBI Taxonomy" id="13131"/>
    <lineage>
        <taxon>Eukaryota</taxon>
        <taxon>Metazoa</taxon>
        <taxon>Ecdysozoa</taxon>
        <taxon>Arthropoda</taxon>
        <taxon>Hexapoda</taxon>
        <taxon>Insecta</taxon>
        <taxon>Pterygota</taxon>
        <taxon>Neoptera</taxon>
        <taxon>Paraneoptera</taxon>
        <taxon>Hemiptera</taxon>
        <taxon>Sternorrhyncha</taxon>
        <taxon>Aphidomorpha</taxon>
        <taxon>Aphidoidea</taxon>
        <taxon>Aphididae</taxon>
        <taxon>Macrosiphini</taxon>
        <taxon>Macrosiphum</taxon>
    </lineage>
</organism>
<evidence type="ECO:0000313" key="3">
    <source>
        <dbReference type="Proteomes" id="UP001160148"/>
    </source>
</evidence>
<proteinExistence type="predicted"/>
<keyword evidence="3" id="KW-1185">Reference proteome</keyword>
<feature type="compositionally biased region" description="Basic residues" evidence="1">
    <location>
        <begin position="131"/>
        <end position="150"/>
    </location>
</feature>
<gene>
    <name evidence="2" type="ORF">MEUPH1_LOCUS10607</name>
</gene>
<dbReference type="AlphaFoldDB" id="A0AAV0WG62"/>
<dbReference type="EMBL" id="CARXXK010000002">
    <property type="protein sequence ID" value="CAI6354642.1"/>
    <property type="molecule type" value="Genomic_DNA"/>
</dbReference>
<reference evidence="2 3" key="1">
    <citation type="submission" date="2023-01" db="EMBL/GenBank/DDBJ databases">
        <authorList>
            <person name="Whitehead M."/>
        </authorList>
    </citation>
    <scope>NUCLEOTIDE SEQUENCE [LARGE SCALE GENOMIC DNA]</scope>
</reference>
<dbReference type="Proteomes" id="UP001160148">
    <property type="component" value="Unassembled WGS sequence"/>
</dbReference>
<comment type="caution">
    <text evidence="2">The sequence shown here is derived from an EMBL/GenBank/DDBJ whole genome shotgun (WGS) entry which is preliminary data.</text>
</comment>
<feature type="compositionally biased region" description="Acidic residues" evidence="1">
    <location>
        <begin position="104"/>
        <end position="126"/>
    </location>
</feature>
<feature type="compositionally biased region" description="Basic and acidic residues" evidence="1">
    <location>
        <begin position="90"/>
        <end position="103"/>
    </location>
</feature>